<sequence length="290" mass="30077">MHVQHRAAEVRTACSAQPSFATYAVRVVCVDEDGGRVLHTFQQGGFDAQETFDTSIRCHRCETGDSIKVPQLAATSSGAQSAGLSASQEALQERWVASQKLSSLEKEVRLLTNNEMQMKQEIEDLQARLNRSESRALRGSENQKEGGGIKSRSAAEAHSAPSAHPNQQSHFPPHATSEPGARATVASPGSGSAVEPSVATVTAAFSSSVPLPAVAASALQDSTIAVSAEHAAQEAEKAAAEAELEAQGVPSAALQPAPAATVAGSGQSGQEDLEDEKLVSLLDDADAGDT</sequence>
<reference evidence="2" key="1">
    <citation type="submission" date="2021-02" db="EMBL/GenBank/DDBJ databases">
        <authorList>
            <person name="Dougan E. K."/>
            <person name="Rhodes N."/>
            <person name="Thang M."/>
            <person name="Chan C."/>
        </authorList>
    </citation>
    <scope>NUCLEOTIDE SEQUENCE</scope>
</reference>
<name>A0A812I401_9DINO</name>
<dbReference type="EMBL" id="CAJNDS010000170">
    <property type="protein sequence ID" value="CAE6973667.1"/>
    <property type="molecule type" value="Genomic_DNA"/>
</dbReference>
<feature type="compositionally biased region" description="Low complexity" evidence="1">
    <location>
        <begin position="250"/>
        <end position="263"/>
    </location>
</feature>
<gene>
    <name evidence="2" type="ORF">SNAT2548_LOCUS2852</name>
</gene>
<comment type="caution">
    <text evidence="2">The sequence shown here is derived from an EMBL/GenBank/DDBJ whole genome shotgun (WGS) entry which is preliminary data.</text>
</comment>
<evidence type="ECO:0000256" key="1">
    <source>
        <dbReference type="SAM" id="MobiDB-lite"/>
    </source>
</evidence>
<feature type="compositionally biased region" description="Low complexity" evidence="1">
    <location>
        <begin position="151"/>
        <end position="165"/>
    </location>
</feature>
<protein>
    <submittedName>
        <fullName evidence="2">Uncharacterized protein</fullName>
    </submittedName>
</protein>
<organism evidence="2 3">
    <name type="scientific">Symbiodinium natans</name>
    <dbReference type="NCBI Taxonomy" id="878477"/>
    <lineage>
        <taxon>Eukaryota</taxon>
        <taxon>Sar</taxon>
        <taxon>Alveolata</taxon>
        <taxon>Dinophyceae</taxon>
        <taxon>Suessiales</taxon>
        <taxon>Symbiodiniaceae</taxon>
        <taxon>Symbiodinium</taxon>
    </lineage>
</organism>
<dbReference type="Proteomes" id="UP000604046">
    <property type="component" value="Unassembled WGS sequence"/>
</dbReference>
<accession>A0A812I401</accession>
<feature type="region of interest" description="Disordered" evidence="1">
    <location>
        <begin position="236"/>
        <end position="290"/>
    </location>
</feature>
<evidence type="ECO:0000313" key="2">
    <source>
        <dbReference type="EMBL" id="CAE6973667.1"/>
    </source>
</evidence>
<dbReference type="OrthoDB" id="445651at2759"/>
<dbReference type="AlphaFoldDB" id="A0A812I401"/>
<feature type="compositionally biased region" description="Basic and acidic residues" evidence="1">
    <location>
        <begin position="134"/>
        <end position="144"/>
    </location>
</feature>
<proteinExistence type="predicted"/>
<evidence type="ECO:0000313" key="3">
    <source>
        <dbReference type="Proteomes" id="UP000604046"/>
    </source>
</evidence>
<feature type="region of interest" description="Disordered" evidence="1">
    <location>
        <begin position="134"/>
        <end position="197"/>
    </location>
</feature>
<keyword evidence="3" id="KW-1185">Reference proteome</keyword>